<dbReference type="Pfam" id="PF03283">
    <property type="entry name" value="PAE"/>
    <property type="match status" value="1"/>
</dbReference>
<dbReference type="RefSeq" id="XP_010920599.1">
    <property type="nucleotide sequence ID" value="XM_010922297.3"/>
</dbReference>
<evidence type="ECO:0000256" key="1">
    <source>
        <dbReference type="ARBA" id="ARBA00003534"/>
    </source>
</evidence>
<dbReference type="AlphaFoldDB" id="A0A6I9R4R2"/>
<keyword evidence="5" id="KW-0378">Hydrolase</keyword>
<dbReference type="GeneID" id="105044416"/>
<keyword evidence="6" id="KW-1185">Reference proteome</keyword>
<evidence type="ECO:0000256" key="4">
    <source>
        <dbReference type="ARBA" id="ARBA00022512"/>
    </source>
</evidence>
<dbReference type="InParanoid" id="A0A6I9R4R2"/>
<sequence>MAIHPLRLWWQRRGGGGGGQERAIIALGLTVLLLAVASWLRERPIAGGLRPPAGSSDPALVHLTLVRDAQKKGAVCLDGSPPGYHFQRGFGSGKDSWLLHLEGGGWCNSVASCASRKMTALGSSIYMQHQVPFDGILSNVPSQNPDFYNWNKVKIRYCDGASYSGDVESGIQNGTKLFFRGQRIWEVIMDELLLKGLANAKQAFLTGCSAGGLATFIHCEDFRALLPKEVIVKCLADAGFFLDEMDISQRRFIRSFYDDVIRLQNVGKNFQDCTSRMEPSQCFFAHEIIKNIDTPFFILNPAYDIWQIQHILAPESSDTRQSWQRCKLNIHNCDSNQIESLQGFRVALLNALSDFQHNRNGGMFINSCFIHCQTMSNITWHSPNSPKVNNKEQTIAEAVGDWYFNRSKVKEIDCPYPCNPTCINLDLAQPWPGPM</sequence>
<evidence type="ECO:0000256" key="5">
    <source>
        <dbReference type="RuleBase" id="RU363114"/>
    </source>
</evidence>
<name>A0A6I9R4R2_ELAGV</name>
<dbReference type="PANTHER" id="PTHR21562:SF83">
    <property type="entry name" value="PECTIN ACETYLESTERASE 4"/>
    <property type="match status" value="1"/>
</dbReference>
<comment type="similarity">
    <text evidence="3 5">Belongs to the pectinacetylesterase family.</text>
</comment>
<dbReference type="GO" id="GO:0016787">
    <property type="term" value="F:hydrolase activity"/>
    <property type="evidence" value="ECO:0007669"/>
    <property type="project" value="UniProtKB-KW"/>
</dbReference>
<dbReference type="FunCoup" id="A0A6I9R4R2">
    <property type="interactions" value="262"/>
</dbReference>
<comment type="function">
    <text evidence="1 5">Hydrolyzes acetyl esters in homogalacturonan regions of pectin. In type I primary cell wall, galacturonic acid residues of pectin can be acetylated at the O-2 and O-3 positions. Decreasing the degree of acetylation of pectin gels in vitro alters their physical properties.</text>
</comment>
<dbReference type="OrthoDB" id="2015280at2759"/>
<organism evidence="6 7">
    <name type="scientific">Elaeis guineensis var. tenera</name>
    <name type="common">Oil palm</name>
    <dbReference type="NCBI Taxonomy" id="51953"/>
    <lineage>
        <taxon>Eukaryota</taxon>
        <taxon>Viridiplantae</taxon>
        <taxon>Streptophyta</taxon>
        <taxon>Embryophyta</taxon>
        <taxon>Tracheophyta</taxon>
        <taxon>Spermatophyta</taxon>
        <taxon>Magnoliopsida</taxon>
        <taxon>Liliopsida</taxon>
        <taxon>Arecaceae</taxon>
        <taxon>Arecoideae</taxon>
        <taxon>Cocoseae</taxon>
        <taxon>Elaeidinae</taxon>
        <taxon>Elaeis</taxon>
    </lineage>
</organism>
<reference evidence="7" key="1">
    <citation type="submission" date="2025-08" db="UniProtKB">
        <authorList>
            <consortium name="RefSeq"/>
        </authorList>
    </citation>
    <scope>IDENTIFICATION</scope>
</reference>
<dbReference type="EC" id="3.1.1.-" evidence="5"/>
<evidence type="ECO:0000313" key="6">
    <source>
        <dbReference type="Proteomes" id="UP000504607"/>
    </source>
</evidence>
<keyword evidence="5" id="KW-0961">Cell wall biogenesis/degradation</keyword>
<comment type="subcellular location">
    <subcellularLocation>
        <location evidence="2 5">Secreted</location>
        <location evidence="2 5">Cell wall</location>
    </subcellularLocation>
</comment>
<evidence type="ECO:0000313" key="7">
    <source>
        <dbReference type="RefSeq" id="XP_010920599.1"/>
    </source>
</evidence>
<keyword evidence="4 5" id="KW-0134">Cell wall</keyword>
<dbReference type="GO" id="GO:0071555">
    <property type="term" value="P:cell wall organization"/>
    <property type="evidence" value="ECO:0007669"/>
    <property type="project" value="UniProtKB-KW"/>
</dbReference>
<keyword evidence="5" id="KW-0964">Secreted</keyword>
<dbReference type="KEGG" id="egu:105044416"/>
<proteinExistence type="inferred from homology"/>
<gene>
    <name evidence="7" type="primary">LOC105044416</name>
</gene>
<protein>
    <recommendedName>
        <fullName evidence="5">Pectin acetylesterase</fullName>
        <ecNumber evidence="5">3.1.1.-</ecNumber>
    </recommendedName>
</protein>
<evidence type="ECO:0000256" key="2">
    <source>
        <dbReference type="ARBA" id="ARBA00004191"/>
    </source>
</evidence>
<dbReference type="Proteomes" id="UP000504607">
    <property type="component" value="Chromosome 5"/>
</dbReference>
<dbReference type="PANTHER" id="PTHR21562">
    <property type="entry name" value="NOTUM-RELATED"/>
    <property type="match status" value="1"/>
</dbReference>
<evidence type="ECO:0000256" key="3">
    <source>
        <dbReference type="ARBA" id="ARBA00005784"/>
    </source>
</evidence>
<accession>A0A6I9R4R2</accession>
<dbReference type="InterPro" id="IPR004963">
    <property type="entry name" value="PAE/NOTUM"/>
</dbReference>